<gene>
    <name evidence="1" type="ORF">PHACADRAFT_251249</name>
</gene>
<dbReference type="RefSeq" id="XP_007392908.1">
    <property type="nucleotide sequence ID" value="XM_007392846.1"/>
</dbReference>
<name>K5WE37_PHACS</name>
<dbReference type="InParanoid" id="K5WE37"/>
<protein>
    <submittedName>
        <fullName evidence="1">Uncharacterized protein</fullName>
    </submittedName>
</protein>
<dbReference type="AlphaFoldDB" id="K5WE37"/>
<proteinExistence type="predicted"/>
<evidence type="ECO:0000313" key="1">
    <source>
        <dbReference type="EMBL" id="EKM57560.1"/>
    </source>
</evidence>
<dbReference type="HOGENOM" id="CLU_2997182_0_0_1"/>
<evidence type="ECO:0000313" key="2">
    <source>
        <dbReference type="Proteomes" id="UP000008370"/>
    </source>
</evidence>
<accession>K5WE37</accession>
<dbReference type="Proteomes" id="UP000008370">
    <property type="component" value="Unassembled WGS sequence"/>
</dbReference>
<dbReference type="EMBL" id="JH930470">
    <property type="protein sequence ID" value="EKM57560.1"/>
    <property type="molecule type" value="Genomic_DNA"/>
</dbReference>
<organism evidence="1 2">
    <name type="scientific">Phanerochaete carnosa (strain HHB-10118-sp)</name>
    <name type="common">White-rot fungus</name>
    <name type="synonym">Peniophora carnosa</name>
    <dbReference type="NCBI Taxonomy" id="650164"/>
    <lineage>
        <taxon>Eukaryota</taxon>
        <taxon>Fungi</taxon>
        <taxon>Dikarya</taxon>
        <taxon>Basidiomycota</taxon>
        <taxon>Agaricomycotina</taxon>
        <taxon>Agaricomycetes</taxon>
        <taxon>Polyporales</taxon>
        <taxon>Phanerochaetaceae</taxon>
        <taxon>Phanerochaete</taxon>
    </lineage>
</organism>
<keyword evidence="2" id="KW-1185">Reference proteome</keyword>
<dbReference type="GeneID" id="18915172"/>
<dbReference type="KEGG" id="pco:PHACADRAFT_251249"/>
<sequence length="57" mass="6616">MLTGLTQLDVDPNDEQVYTPVIAQVRAVMRHRKKEVQNYMAKIMILMEEREMSLGHG</sequence>
<reference evidence="1 2" key="1">
    <citation type="journal article" date="2012" name="BMC Genomics">
        <title>Comparative genomics of the white-rot fungi, Phanerochaete carnosa and P. chrysosporium, to elucidate the genetic basis of the distinct wood types they colonize.</title>
        <authorList>
            <person name="Suzuki H."/>
            <person name="MacDonald J."/>
            <person name="Syed K."/>
            <person name="Salamov A."/>
            <person name="Hori C."/>
            <person name="Aerts A."/>
            <person name="Henrissat B."/>
            <person name="Wiebenga A."/>
            <person name="vanKuyk P.A."/>
            <person name="Barry K."/>
            <person name="Lindquist E."/>
            <person name="LaButti K."/>
            <person name="Lapidus A."/>
            <person name="Lucas S."/>
            <person name="Coutinho P."/>
            <person name="Gong Y."/>
            <person name="Samejima M."/>
            <person name="Mahadevan R."/>
            <person name="Abou-Zaid M."/>
            <person name="de Vries R.P."/>
            <person name="Igarashi K."/>
            <person name="Yadav J.S."/>
            <person name="Grigoriev I.V."/>
            <person name="Master E.R."/>
        </authorList>
    </citation>
    <scope>NUCLEOTIDE SEQUENCE [LARGE SCALE GENOMIC DNA]</scope>
    <source>
        <strain evidence="1 2">HHB-10118-sp</strain>
    </source>
</reference>